<dbReference type="AlphaFoldDB" id="A0AAC9XNM0"/>
<feature type="signal peptide" evidence="1">
    <location>
        <begin position="1"/>
        <end position="19"/>
    </location>
</feature>
<reference evidence="2 4" key="1">
    <citation type="submission" date="2017-06" db="EMBL/GenBank/DDBJ databases">
        <title>Complete genome sequence of Shewanella marisflavi EP1 associated with anaerobic 2,4-dinitrotoluene reduction and salt tolerance.</title>
        <authorList>
            <person name="Huang J."/>
        </authorList>
    </citation>
    <scope>NUCLEOTIDE SEQUENCE [LARGE SCALE GENOMIC DNA]</scope>
    <source>
        <strain evidence="2 4">EP1</strain>
    </source>
</reference>
<feature type="chain" id="PRO_5042192308" description="Outer membrane protein beta-barrel domain-containing protein" evidence="1">
    <location>
        <begin position="20"/>
        <end position="299"/>
    </location>
</feature>
<evidence type="ECO:0000256" key="1">
    <source>
        <dbReference type="SAM" id="SignalP"/>
    </source>
</evidence>
<sequence>MVKSVAILSLGLISSSVFAAGTDSSYSVSKPVEPSEVMLKVGGFYSNSNSSMDVTNPLLGNNFKLDFEEDLDLEESQFLPFFEASYHFNSRHSIYVDWKQLHRKAEVQKLTVPFQVTLDDQVYDIQSGARLETTLNIDIARLGYAYNFYQGNNFNLGMTLGLHTMFIKTAFDGDIGVCAKGETLQQCAQTATPRFVDEEVTAPLPDVGLYGDYEFSPGFKFNAHAQYFYIKLDDIKGSLVDIRAGVEAEITKNWHMSASFNYYKVDVDFKRNGSDELNVADYNLYYSFIGPMLSVSYRF</sequence>
<keyword evidence="1" id="KW-0732">Signal</keyword>
<evidence type="ECO:0000313" key="4">
    <source>
        <dbReference type="Proteomes" id="UP000198233"/>
    </source>
</evidence>
<dbReference type="Proteomes" id="UP000198233">
    <property type="component" value="Chromosome"/>
</dbReference>
<keyword evidence="5" id="KW-1185">Reference proteome</keyword>
<dbReference type="EMBL" id="CP022272">
    <property type="protein sequence ID" value="ASJ97146.1"/>
    <property type="molecule type" value="Genomic_DNA"/>
</dbReference>
<dbReference type="SUPFAM" id="SSF56925">
    <property type="entry name" value="OMPA-like"/>
    <property type="match status" value="1"/>
</dbReference>
<dbReference type="EMBL" id="CP041153">
    <property type="protein sequence ID" value="QDF75685.1"/>
    <property type="molecule type" value="Genomic_DNA"/>
</dbReference>
<evidence type="ECO:0000313" key="3">
    <source>
        <dbReference type="EMBL" id="QDF75685.1"/>
    </source>
</evidence>
<dbReference type="RefSeq" id="WP_033539554.1">
    <property type="nucleotide sequence ID" value="NZ_CP022272.1"/>
</dbReference>
<protein>
    <recommendedName>
        <fullName evidence="6">Outer membrane protein beta-barrel domain-containing protein</fullName>
    </recommendedName>
</protein>
<evidence type="ECO:0008006" key="6">
    <source>
        <dbReference type="Google" id="ProtNLM"/>
    </source>
</evidence>
<evidence type="ECO:0000313" key="5">
    <source>
        <dbReference type="Proteomes" id="UP000318758"/>
    </source>
</evidence>
<gene>
    <name evidence="2" type="ORF">CFF01_11420</name>
    <name evidence="3" type="ORF">FGA12_11240</name>
</gene>
<organism evidence="2 4">
    <name type="scientific">Shewanella marisflavi</name>
    <dbReference type="NCBI Taxonomy" id="260364"/>
    <lineage>
        <taxon>Bacteria</taxon>
        <taxon>Pseudomonadati</taxon>
        <taxon>Pseudomonadota</taxon>
        <taxon>Gammaproteobacteria</taxon>
        <taxon>Alteromonadales</taxon>
        <taxon>Shewanellaceae</taxon>
        <taxon>Shewanella</taxon>
    </lineage>
</organism>
<evidence type="ECO:0000313" key="2">
    <source>
        <dbReference type="EMBL" id="ASJ97146.1"/>
    </source>
</evidence>
<dbReference type="KEGG" id="smav:CFF01_11420"/>
<dbReference type="Proteomes" id="UP000318758">
    <property type="component" value="Chromosome"/>
</dbReference>
<dbReference type="InterPro" id="IPR011250">
    <property type="entry name" value="OMP/PagP_B-barrel"/>
</dbReference>
<name>A0AAC9XNM0_9GAMM</name>
<proteinExistence type="predicted"/>
<accession>A0AAC9XNM0</accession>
<reference evidence="3 5" key="2">
    <citation type="submission" date="2019-06" db="EMBL/GenBank/DDBJ databases">
        <title>Complete genome of Shewanella marisflavi ECSMB14101, a mussel settlement-inducing bacterium isolated from East China Sea.</title>
        <authorList>
            <person name="Yang J."/>
            <person name="Liang X."/>
            <person name="Chang R."/>
            <person name="Peng L."/>
        </authorList>
    </citation>
    <scope>NUCLEOTIDE SEQUENCE [LARGE SCALE GENOMIC DNA]</scope>
    <source>
        <strain evidence="3 5">ECSMB14101</strain>
    </source>
</reference>